<dbReference type="AlphaFoldDB" id="G0M9C3"/>
<name>G0M9C3_CAEBE</name>
<accession>G0M9C3</accession>
<protein>
    <recommendedName>
        <fullName evidence="1">C-type lectin domain-containing protein</fullName>
    </recommendedName>
</protein>
<dbReference type="PANTHER" id="PTHR23124:SF141">
    <property type="entry name" value="C-TYPE LECTIN DOMAIN-CONTAINING PROTEIN-RELATED"/>
    <property type="match status" value="1"/>
</dbReference>
<proteinExistence type="predicted"/>
<evidence type="ECO:0000313" key="3">
    <source>
        <dbReference type="Proteomes" id="UP000008068"/>
    </source>
</evidence>
<dbReference type="Gene3D" id="3.10.100.10">
    <property type="entry name" value="Mannose-Binding Protein A, subunit A"/>
    <property type="match status" value="1"/>
</dbReference>
<dbReference type="PANTHER" id="PTHR23124">
    <property type="entry name" value="C-TYPE LECTIN DOMAIN-CONTAINING PROTEIN-RELATED-RELATED"/>
    <property type="match status" value="1"/>
</dbReference>
<dbReference type="STRING" id="135651.G0M9C3"/>
<organism evidence="3">
    <name type="scientific">Caenorhabditis brenneri</name>
    <name type="common">Nematode worm</name>
    <dbReference type="NCBI Taxonomy" id="135651"/>
    <lineage>
        <taxon>Eukaryota</taxon>
        <taxon>Metazoa</taxon>
        <taxon>Ecdysozoa</taxon>
        <taxon>Nematoda</taxon>
        <taxon>Chromadorea</taxon>
        <taxon>Rhabditida</taxon>
        <taxon>Rhabditina</taxon>
        <taxon>Rhabditomorpha</taxon>
        <taxon>Rhabditoidea</taxon>
        <taxon>Rhabditidae</taxon>
        <taxon>Peloderinae</taxon>
        <taxon>Caenorhabditis</taxon>
    </lineage>
</organism>
<feature type="domain" description="C-type lectin" evidence="1">
    <location>
        <begin position="67"/>
        <end position="231"/>
    </location>
</feature>
<gene>
    <name evidence="2" type="ORF">CAEBREN_04575</name>
</gene>
<keyword evidence="3" id="KW-1185">Reference proteome</keyword>
<dbReference type="InterPro" id="IPR016187">
    <property type="entry name" value="CTDL_fold"/>
</dbReference>
<dbReference type="eggNOG" id="KOG4297">
    <property type="taxonomic scope" value="Eukaryota"/>
</dbReference>
<dbReference type="InterPro" id="IPR001304">
    <property type="entry name" value="C-type_lectin-like"/>
</dbReference>
<reference evidence="3" key="1">
    <citation type="submission" date="2011-07" db="EMBL/GenBank/DDBJ databases">
        <authorList>
            <consortium name="Caenorhabditis brenneri Sequencing and Analysis Consortium"/>
            <person name="Wilson R.K."/>
        </authorList>
    </citation>
    <scope>NUCLEOTIDE SEQUENCE [LARGE SCALE GENOMIC DNA]</scope>
    <source>
        <strain evidence="3">PB2801</strain>
    </source>
</reference>
<dbReference type="InterPro" id="IPR016186">
    <property type="entry name" value="C-type_lectin-like/link_sf"/>
</dbReference>
<dbReference type="InParanoid" id="G0M9C3"/>
<dbReference type="SUPFAM" id="SSF56436">
    <property type="entry name" value="C-type lectin-like"/>
    <property type="match status" value="1"/>
</dbReference>
<dbReference type="OrthoDB" id="10390351at2759"/>
<sequence length="236" mass="25887">MLLVRFVPIKSVQRQIGYFVFGASSTNLSVTCERFQPVHGSNSTEDLVTTIKTPVPTSITTTSPSVCPPGWKYTYRTPNSWCLRLVVNATLPNTYSNAKKMCADLGSQISGLFSMPETDWLKNLARSVLEEYEGTQGVYIDGTRRAACSGSNWSSLASCRLALGFEFTDPTLTNRGGYAFADGEPNGYYYNGVIQSCIQMVMTKNKVNPYFGKLDDMSCDAGYGVAAVLCGQWAKF</sequence>
<dbReference type="EMBL" id="GL379787">
    <property type="protein sequence ID" value="EGT31111.1"/>
    <property type="molecule type" value="Genomic_DNA"/>
</dbReference>
<evidence type="ECO:0000259" key="1">
    <source>
        <dbReference type="SMART" id="SM00034"/>
    </source>
</evidence>
<dbReference type="Proteomes" id="UP000008068">
    <property type="component" value="Unassembled WGS sequence"/>
</dbReference>
<dbReference type="HOGENOM" id="CLU_045736_2_1_1"/>
<evidence type="ECO:0000313" key="2">
    <source>
        <dbReference type="EMBL" id="EGT31111.1"/>
    </source>
</evidence>
<dbReference type="SMART" id="SM00034">
    <property type="entry name" value="CLECT"/>
    <property type="match status" value="1"/>
</dbReference>